<dbReference type="Pfam" id="PF20199">
    <property type="entry name" value="RepSA"/>
    <property type="match status" value="1"/>
</dbReference>
<evidence type="ECO:0000313" key="2">
    <source>
        <dbReference type="EMBL" id="GAA2510102.1"/>
    </source>
</evidence>
<evidence type="ECO:0000256" key="1">
    <source>
        <dbReference type="SAM" id="MobiDB-lite"/>
    </source>
</evidence>
<dbReference type="RefSeq" id="WP_344166626.1">
    <property type="nucleotide sequence ID" value="NZ_BAAARY010000001.1"/>
</dbReference>
<reference evidence="2 3" key="1">
    <citation type="journal article" date="2019" name="Int. J. Syst. Evol. Microbiol.">
        <title>The Global Catalogue of Microorganisms (GCM) 10K type strain sequencing project: providing services to taxonomists for standard genome sequencing and annotation.</title>
        <authorList>
            <consortium name="The Broad Institute Genomics Platform"/>
            <consortium name="The Broad Institute Genome Sequencing Center for Infectious Disease"/>
            <person name="Wu L."/>
            <person name="Ma J."/>
        </authorList>
    </citation>
    <scope>NUCLEOTIDE SEQUENCE [LARGE SCALE GENOMIC DNA]</scope>
    <source>
        <strain evidence="2 3">JCM 3367</strain>
    </source>
</reference>
<gene>
    <name evidence="2" type="primary">repSA_2</name>
    <name evidence="2" type="ORF">GCM10010201_00890</name>
</gene>
<evidence type="ECO:0000313" key="3">
    <source>
        <dbReference type="Proteomes" id="UP001499978"/>
    </source>
</evidence>
<accession>A0ABN3MXP5</accession>
<keyword evidence="3" id="KW-1185">Reference proteome</keyword>
<dbReference type="InterPro" id="IPR046828">
    <property type="entry name" value="RepSA"/>
</dbReference>
<proteinExistence type="predicted"/>
<protein>
    <submittedName>
        <fullName evidence="2">Replication initiator protein RepSA</fullName>
    </submittedName>
</protein>
<comment type="caution">
    <text evidence="2">The sequence shown here is derived from an EMBL/GenBank/DDBJ whole genome shotgun (WGS) entry which is preliminary data.</text>
</comment>
<dbReference type="EMBL" id="BAAARY010000001">
    <property type="protein sequence ID" value="GAA2510102.1"/>
    <property type="molecule type" value="Genomic_DNA"/>
</dbReference>
<feature type="region of interest" description="Disordered" evidence="1">
    <location>
        <begin position="1"/>
        <end position="28"/>
    </location>
</feature>
<dbReference type="Proteomes" id="UP001499978">
    <property type="component" value="Unassembled WGS sequence"/>
</dbReference>
<organism evidence="2 3">
    <name type="scientific">Pilimelia columellifera subsp. columellifera</name>
    <dbReference type="NCBI Taxonomy" id="706583"/>
    <lineage>
        <taxon>Bacteria</taxon>
        <taxon>Bacillati</taxon>
        <taxon>Actinomycetota</taxon>
        <taxon>Actinomycetes</taxon>
        <taxon>Micromonosporales</taxon>
        <taxon>Micromonosporaceae</taxon>
        <taxon>Pilimelia</taxon>
    </lineage>
</organism>
<sequence>MRSTLDITPRTPAPPAARGAVSNADRTPPGVSSLLARAGQPDYFGWLEHVRSAAGCTRPVRLAGDLFTVQSSTGRIVEHRHTNDLPDATIYKACGTRRARLCPSCARTYQADAYQLIRAGLIGGKGVPATVAGHGTLFGTFTAPSFGTVHTRYVKTCACGNPRRCSCRPEPCHARRDPAICPHGVQIACFDRHDDTDPIVGTPLCADCYDYDHHAIWNNHAGLLWRRTKEIAERQLAKLCRARRIPFVPKVSNSGRVTYKPPARIAHGKVAEFQRRGVVHFHAILRLDGVDPHDPAAVIPPPDGISIEDLVDVLTHAVHTAQLRTAAHPDHPRGWLINWGDPDKALDLRPVTLHGDGSITDGQVAGYLAKYATKATEDAGHSSTRLTDDTVDLYANPEGSHTERLIDACWHLGRPAATGFDGLRRWAHMLGYGGHFLTKARRYSTTFAVLRAVRVDFRRAETTQASTSGPLATAVDVDEDQALAVAALRFASSGWHTTADAFLANTAADMARRRAQAARDELAHEIGTALNNAQSHA</sequence>
<name>A0ABN3MXP5_9ACTN</name>